<name>A0A1D6HCW0_MAIZE</name>
<proteinExistence type="predicted"/>
<dbReference type="InParanoid" id="A0A1D6HCW0"/>
<accession>A0A1D6HCW0</accession>
<protein>
    <submittedName>
        <fullName evidence="1">Uncharacterized protein</fullName>
    </submittedName>
</protein>
<evidence type="ECO:0000313" key="1">
    <source>
        <dbReference type="EMBL" id="AQK72536.1"/>
    </source>
</evidence>
<sequence>MSSTAHTSVASLPSGGCDDDLCHVIRPLRCCATPLHAPAMGSPIPPFVARWDLAAARGPQFSTTSSCRTKLKEIKEAHLVNSFSCQYVGGNYSSVCYRFRCTKVEIIQRTSDKSDTEHLKYLEVLEKLPDKKGVLCETSCVVQEAVYH</sequence>
<reference evidence="1" key="1">
    <citation type="submission" date="2015-12" db="EMBL/GenBank/DDBJ databases">
        <title>Update maize B73 reference genome by single molecule sequencing technologies.</title>
        <authorList>
            <consortium name="Maize Genome Sequencing Project"/>
            <person name="Ware D."/>
        </authorList>
    </citation>
    <scope>NUCLEOTIDE SEQUENCE</scope>
    <source>
        <tissue evidence="1">Seedling</tissue>
    </source>
</reference>
<organism evidence="1">
    <name type="scientific">Zea mays</name>
    <name type="common">Maize</name>
    <dbReference type="NCBI Taxonomy" id="4577"/>
    <lineage>
        <taxon>Eukaryota</taxon>
        <taxon>Viridiplantae</taxon>
        <taxon>Streptophyta</taxon>
        <taxon>Embryophyta</taxon>
        <taxon>Tracheophyta</taxon>
        <taxon>Spermatophyta</taxon>
        <taxon>Magnoliopsida</taxon>
        <taxon>Liliopsida</taxon>
        <taxon>Poales</taxon>
        <taxon>Poaceae</taxon>
        <taxon>PACMAD clade</taxon>
        <taxon>Panicoideae</taxon>
        <taxon>Andropogonodae</taxon>
        <taxon>Andropogoneae</taxon>
        <taxon>Tripsacinae</taxon>
        <taxon>Zea</taxon>
    </lineage>
</organism>
<gene>
    <name evidence="1" type="ORF">ZEAMMB73_Zm00001d017184</name>
</gene>
<dbReference type="EMBL" id="CM000781">
    <property type="protein sequence ID" value="AQK72536.1"/>
    <property type="molecule type" value="Genomic_DNA"/>
</dbReference>
<dbReference type="AlphaFoldDB" id="A0A1D6HCW0"/>